<evidence type="ECO:0000313" key="2">
    <source>
        <dbReference type="Proteomes" id="UP000694460"/>
    </source>
</evidence>
<dbReference type="EMBL" id="JAGIOP010000001">
    <property type="protein sequence ID" value="MBP2450861.1"/>
    <property type="molecule type" value="Genomic_DNA"/>
</dbReference>
<keyword evidence="2" id="KW-1185">Reference proteome</keyword>
<evidence type="ECO:0000313" key="1">
    <source>
        <dbReference type="EMBL" id="MBP2450861.1"/>
    </source>
</evidence>
<protein>
    <submittedName>
        <fullName evidence="1">Uncharacterized protein</fullName>
    </submittedName>
</protein>
<proteinExistence type="predicted"/>
<reference evidence="1 2" key="1">
    <citation type="submission" date="2021-03" db="EMBL/GenBank/DDBJ databases">
        <title>Sequencing the genomes of 1000 actinobacteria strains.</title>
        <authorList>
            <person name="Klenk H.-P."/>
        </authorList>
    </citation>
    <scope>NUCLEOTIDE SEQUENCE [LARGE SCALE GENOMIC DNA]</scope>
    <source>
        <strain evidence="1 2">DSM 46713</strain>
    </source>
</reference>
<comment type="caution">
    <text evidence="1">The sequence shown here is derived from an EMBL/GenBank/DDBJ whole genome shotgun (WGS) entry which is preliminary data.</text>
</comment>
<dbReference type="Proteomes" id="UP000694460">
    <property type="component" value="Unassembled WGS sequence"/>
</dbReference>
<name>A0ABS4ZMY8_9MYCO</name>
<accession>A0ABS4ZMY8</accession>
<gene>
    <name evidence="1" type="ORF">JOF57_000746</name>
</gene>
<sequence>MLAHLVIGYSCGIGDFARQLYLRRGFDPANTALAATLAKRRDPTALLHDYRRYIAQPAGTGRYFPRRLLIGDHVTHELDILYALGREPQIAPSVLAAVLNTQVTLPNPFVPAYRNSRGLSLVAVDTNWRHGGGGPLVEGRAAELVSVLGNRPAMLPRLTGAGVGLLSERVSLRMGG</sequence>
<organism evidence="1 2">
    <name type="scientific">Mycolicibacterium lutetiense</name>
    <dbReference type="NCBI Taxonomy" id="1641992"/>
    <lineage>
        <taxon>Bacteria</taxon>
        <taxon>Bacillati</taxon>
        <taxon>Actinomycetota</taxon>
        <taxon>Actinomycetes</taxon>
        <taxon>Mycobacteriales</taxon>
        <taxon>Mycobacteriaceae</taxon>
        <taxon>Mycolicibacterium</taxon>
    </lineage>
</organism>